<feature type="compositionally biased region" description="Polar residues" evidence="3">
    <location>
        <begin position="233"/>
        <end position="245"/>
    </location>
</feature>
<dbReference type="Gene3D" id="1.25.10.10">
    <property type="entry name" value="Leucine-rich Repeat Variant"/>
    <property type="match status" value="3"/>
</dbReference>
<dbReference type="PANTHER" id="PTHR22895:SF0">
    <property type="entry name" value="ARMADILLO REPEAT-CONTAINING PROTEIN 6"/>
    <property type="match status" value="1"/>
</dbReference>
<feature type="compositionally biased region" description="Polar residues" evidence="3">
    <location>
        <begin position="101"/>
        <end position="137"/>
    </location>
</feature>
<evidence type="ECO:0000256" key="2">
    <source>
        <dbReference type="PROSITE-ProRule" id="PRU00259"/>
    </source>
</evidence>
<dbReference type="InterPro" id="IPR016024">
    <property type="entry name" value="ARM-type_fold"/>
</dbReference>
<keyword evidence="1" id="KW-0677">Repeat</keyword>
<dbReference type="InterPro" id="IPR000225">
    <property type="entry name" value="Armadillo"/>
</dbReference>
<name>A0AAD2G518_9STRA</name>
<evidence type="ECO:0000313" key="4">
    <source>
        <dbReference type="EMBL" id="CAJ1961687.1"/>
    </source>
</evidence>
<evidence type="ECO:0000256" key="3">
    <source>
        <dbReference type="SAM" id="MobiDB-lite"/>
    </source>
</evidence>
<comment type="caution">
    <text evidence="4">The sequence shown here is derived from an EMBL/GenBank/DDBJ whole genome shotgun (WGS) entry which is preliminary data.</text>
</comment>
<dbReference type="PROSITE" id="PS50176">
    <property type="entry name" value="ARM_REPEAT"/>
    <property type="match status" value="1"/>
</dbReference>
<protein>
    <submittedName>
        <fullName evidence="4">Uncharacterized protein</fullName>
    </submittedName>
</protein>
<gene>
    <name evidence="4" type="ORF">CYCCA115_LOCUS19321</name>
</gene>
<accession>A0AAD2G518</accession>
<dbReference type="PANTHER" id="PTHR22895">
    <property type="entry name" value="ARMADILLO REPEAT-CONTAINING PROTEIN 6"/>
    <property type="match status" value="1"/>
</dbReference>
<keyword evidence="5" id="KW-1185">Reference proteome</keyword>
<sequence>MGENPENPTLTIVASTRTYSGPHAIEYARRQGLCTFCGVNQTHKRVKKLFRSVKSVPMTLKNEKGSYTVYKGHCISATCYQSVEQVKILLGEMEDDRMPNNAPQSRQDAQNRMNSSKNRGSVSSFAVQPSFSASRQASRVGPGKLNDAFQSGKLRVSSVGLNQSTHNIPNPNKAGTGTPPRQPGNDLKKPPPNSLKKPPPPLVGDSGPSSTSAKPAPKQAPNAIMETPAPPNVGSQHSRTGAGSQHSRTGAGSHHSRGSAGYDSKPAPMAAGVSLKKPPPGSVAAAGPVDEHPVVAKFRTALSEGNYIKFLNDIDQKGNKAEIVVDGFGVFRHFLSQDQMARPNGVVLAGPNWIKAATIPFERFKKQPEVIIAGLTTMTTIACLPGPYRATLAKRSAVDIVLKTLDEYAMEENVVSAACALINALSTDENEGLNGKHDKVTIIINRMIALLHAPHQVGSKYALQPLRNFARQRKKLMETGRSSWMDVQDGLANEHGTNAVCRILQSHDLKPTVAEAGLELMWKLSVPSDELDSIDMFPATDDVIRTITKCMELFNAYGVVLQGSRTLANLALRISFPSKHAAAAIAPVKKFCRENPRQVDEEMATCAVHSFCNFSANTASRIAITTNAEAMKLTLSLISKFPDIPAIVDVGCLAVAYACAHDLRTKHSVLELGGLEIVSDAFVEHLESGEHELNFEVKDSIFCAIASLSGCARGALHIKQAPLLNSIQRALSVEMDPDFRMALEVIIANTNAVSSEDKNAEVNSAPKTQLHQQTNMFANMLQNANREPSVVALLKDLCLLGETGLECYNNEGFDELISMMSQMSNSREVQEYGCKALGIAFYYLPFTHIDSPSQLPQGGWAVIYQRQTMDCIQNAIRIHQNSVAVQRYAFRALINFVAPVCELDEQAVERVGVGQWLESCLNDVLDSLNENLADVSLQKLGMELFWIIFSTLSPEVLQRFKMRALQQIFDTTRQVREDSDQVLKLACDSLMALQNDPESLDFMGESIIVQLLDTLMSPDYDLVEKTSSVLAILLKNVFIASGHAMQYPNVTDHLVSCMNSNRSNCKIQINMSSSLESLINFEDASLRAKIALDGGVEALCDALRVHGSDPRLAEFACRVLFLVVPSSGNHVTSMRNMIGVSLIQVLHTHMNSADAEAAAMDALWTCCGQDDYFKNELMRQEPLTATIKVMEQQLGSAEVQRAGCSLLGVLSSHGNRGKEIIGGFGGATAVVNALLAHTQSSSVQKEGLCALRNLATTPENKRAIEQAGGEAAVLYALWVHYKNPQVVSNAYSALNNIAVDSATKSVKLMNEKTFENCSPAMRRFPKDEGVQKNVCFYLKSCSHLPGNVETMSRYAGKLVFSLQIAAKNFPLQCGDRANSVIGKLQQKG</sequence>
<dbReference type="SMART" id="SM00185">
    <property type="entry name" value="ARM"/>
    <property type="match status" value="5"/>
</dbReference>
<reference evidence="4" key="1">
    <citation type="submission" date="2023-08" db="EMBL/GenBank/DDBJ databases">
        <authorList>
            <person name="Audoor S."/>
            <person name="Bilcke G."/>
        </authorList>
    </citation>
    <scope>NUCLEOTIDE SEQUENCE</scope>
</reference>
<feature type="region of interest" description="Disordered" evidence="3">
    <location>
        <begin position="94"/>
        <end position="149"/>
    </location>
</feature>
<evidence type="ECO:0000313" key="5">
    <source>
        <dbReference type="Proteomes" id="UP001295423"/>
    </source>
</evidence>
<dbReference type="EMBL" id="CAKOGP040002091">
    <property type="protein sequence ID" value="CAJ1961687.1"/>
    <property type="molecule type" value="Genomic_DNA"/>
</dbReference>
<organism evidence="4 5">
    <name type="scientific">Cylindrotheca closterium</name>
    <dbReference type="NCBI Taxonomy" id="2856"/>
    <lineage>
        <taxon>Eukaryota</taxon>
        <taxon>Sar</taxon>
        <taxon>Stramenopiles</taxon>
        <taxon>Ochrophyta</taxon>
        <taxon>Bacillariophyta</taxon>
        <taxon>Bacillariophyceae</taxon>
        <taxon>Bacillariophycidae</taxon>
        <taxon>Bacillariales</taxon>
        <taxon>Bacillariaceae</taxon>
        <taxon>Cylindrotheca</taxon>
    </lineage>
</organism>
<evidence type="ECO:0000256" key="1">
    <source>
        <dbReference type="ARBA" id="ARBA00022737"/>
    </source>
</evidence>
<feature type="compositionally biased region" description="Pro residues" evidence="3">
    <location>
        <begin position="190"/>
        <end position="202"/>
    </location>
</feature>
<proteinExistence type="predicted"/>
<feature type="compositionally biased region" description="Polar residues" evidence="3">
    <location>
        <begin position="162"/>
        <end position="175"/>
    </location>
</feature>
<dbReference type="Proteomes" id="UP001295423">
    <property type="component" value="Unassembled WGS sequence"/>
</dbReference>
<dbReference type="SUPFAM" id="SSF48371">
    <property type="entry name" value="ARM repeat"/>
    <property type="match status" value="2"/>
</dbReference>
<dbReference type="InterPro" id="IPR011989">
    <property type="entry name" value="ARM-like"/>
</dbReference>
<feature type="region of interest" description="Disordered" evidence="3">
    <location>
        <begin position="162"/>
        <end position="287"/>
    </location>
</feature>
<feature type="repeat" description="ARM" evidence="2">
    <location>
        <begin position="1225"/>
        <end position="1269"/>
    </location>
</feature>
<feature type="compositionally biased region" description="Low complexity" evidence="3">
    <location>
        <begin position="246"/>
        <end position="261"/>
    </location>
</feature>